<evidence type="ECO:0000313" key="3">
    <source>
        <dbReference type="Proteomes" id="UP000821853"/>
    </source>
</evidence>
<dbReference type="Proteomes" id="UP000821853">
    <property type="component" value="Unassembled WGS sequence"/>
</dbReference>
<gene>
    <name evidence="2" type="ORF">HPB48_002730</name>
</gene>
<protein>
    <submittedName>
        <fullName evidence="2">Uncharacterized protein</fullName>
    </submittedName>
</protein>
<accession>A0A9J6GNJ0</accession>
<dbReference type="VEuPathDB" id="VectorBase:HLOH_055039"/>
<feature type="region of interest" description="Disordered" evidence="1">
    <location>
        <begin position="314"/>
        <end position="342"/>
    </location>
</feature>
<sequence>MIRESPLRGLLRAIAAQETRTVCSIYSAASRRQRGNNVIKKGGRVDESLIRVDGGAHGLMSLGIAVYARPPALSGPSERIALSILHRQMIGLKCPYRVTVNGTEERDTGKKREGEREGPHPRLSAGLTDDRAASARSLCNHLPPMRWRWYKPPPTARPPTSPRACVYGPLSRSPLTETRAGLRYRLPPPHRHLSDYSHRPLLYFSRSAGDAVFYLSAATWAFARSATKKGTGGTNAHRAVLHTTAVQRGGTPRDVTRPPYCLNAPDGDLGGRAAIGSHRAPPPQREAGRDKRARRGGRRVCARRAIIVSRGLLPCLPLQPSSPHGGTGHARLGGSSGEDDER</sequence>
<feature type="compositionally biased region" description="Pro residues" evidence="1">
    <location>
        <begin position="151"/>
        <end position="161"/>
    </location>
</feature>
<feature type="compositionally biased region" description="Basic and acidic residues" evidence="1">
    <location>
        <begin position="103"/>
        <end position="120"/>
    </location>
</feature>
<feature type="compositionally biased region" description="Low complexity" evidence="1">
    <location>
        <begin position="314"/>
        <end position="323"/>
    </location>
</feature>
<comment type="caution">
    <text evidence="2">The sequence shown here is derived from an EMBL/GenBank/DDBJ whole genome shotgun (WGS) entry which is preliminary data.</text>
</comment>
<keyword evidence="3" id="KW-1185">Reference proteome</keyword>
<reference evidence="2 3" key="1">
    <citation type="journal article" date="2020" name="Cell">
        <title>Large-Scale Comparative Analyses of Tick Genomes Elucidate Their Genetic Diversity and Vector Capacities.</title>
        <authorList>
            <consortium name="Tick Genome and Microbiome Consortium (TIGMIC)"/>
            <person name="Jia N."/>
            <person name="Wang J."/>
            <person name="Shi W."/>
            <person name="Du L."/>
            <person name="Sun Y."/>
            <person name="Zhan W."/>
            <person name="Jiang J.F."/>
            <person name="Wang Q."/>
            <person name="Zhang B."/>
            <person name="Ji P."/>
            <person name="Bell-Sakyi L."/>
            <person name="Cui X.M."/>
            <person name="Yuan T.T."/>
            <person name="Jiang B.G."/>
            <person name="Yang W.F."/>
            <person name="Lam T.T."/>
            <person name="Chang Q.C."/>
            <person name="Ding S.J."/>
            <person name="Wang X.J."/>
            <person name="Zhu J.G."/>
            <person name="Ruan X.D."/>
            <person name="Zhao L."/>
            <person name="Wei J.T."/>
            <person name="Ye R.Z."/>
            <person name="Que T.C."/>
            <person name="Du C.H."/>
            <person name="Zhou Y.H."/>
            <person name="Cheng J.X."/>
            <person name="Dai P.F."/>
            <person name="Guo W.B."/>
            <person name="Han X.H."/>
            <person name="Huang E.J."/>
            <person name="Li L.F."/>
            <person name="Wei W."/>
            <person name="Gao Y.C."/>
            <person name="Liu J.Z."/>
            <person name="Shao H.Z."/>
            <person name="Wang X."/>
            <person name="Wang C.C."/>
            <person name="Yang T.C."/>
            <person name="Huo Q.B."/>
            <person name="Li W."/>
            <person name="Chen H.Y."/>
            <person name="Chen S.E."/>
            <person name="Zhou L.G."/>
            <person name="Ni X.B."/>
            <person name="Tian J.H."/>
            <person name="Sheng Y."/>
            <person name="Liu T."/>
            <person name="Pan Y.S."/>
            <person name="Xia L.Y."/>
            <person name="Li J."/>
            <person name="Zhao F."/>
            <person name="Cao W.C."/>
        </authorList>
    </citation>
    <scope>NUCLEOTIDE SEQUENCE [LARGE SCALE GENOMIC DNA]</scope>
    <source>
        <strain evidence="2">HaeL-2018</strain>
    </source>
</reference>
<feature type="region of interest" description="Disordered" evidence="1">
    <location>
        <begin position="101"/>
        <end position="129"/>
    </location>
</feature>
<proteinExistence type="predicted"/>
<evidence type="ECO:0000256" key="1">
    <source>
        <dbReference type="SAM" id="MobiDB-lite"/>
    </source>
</evidence>
<name>A0A9J6GNJ0_HAELO</name>
<dbReference type="AlphaFoldDB" id="A0A9J6GNJ0"/>
<feature type="region of interest" description="Disordered" evidence="1">
    <location>
        <begin position="271"/>
        <end position="298"/>
    </location>
</feature>
<evidence type="ECO:0000313" key="2">
    <source>
        <dbReference type="EMBL" id="KAH9376955.1"/>
    </source>
</evidence>
<dbReference type="EMBL" id="JABSTR010000008">
    <property type="protein sequence ID" value="KAH9376955.1"/>
    <property type="molecule type" value="Genomic_DNA"/>
</dbReference>
<organism evidence="2 3">
    <name type="scientific">Haemaphysalis longicornis</name>
    <name type="common">Bush tick</name>
    <dbReference type="NCBI Taxonomy" id="44386"/>
    <lineage>
        <taxon>Eukaryota</taxon>
        <taxon>Metazoa</taxon>
        <taxon>Ecdysozoa</taxon>
        <taxon>Arthropoda</taxon>
        <taxon>Chelicerata</taxon>
        <taxon>Arachnida</taxon>
        <taxon>Acari</taxon>
        <taxon>Parasitiformes</taxon>
        <taxon>Ixodida</taxon>
        <taxon>Ixodoidea</taxon>
        <taxon>Ixodidae</taxon>
        <taxon>Haemaphysalinae</taxon>
        <taxon>Haemaphysalis</taxon>
    </lineage>
</organism>
<feature type="region of interest" description="Disordered" evidence="1">
    <location>
        <begin position="151"/>
        <end position="170"/>
    </location>
</feature>